<evidence type="ECO:0000313" key="7">
    <source>
        <dbReference type="Proteomes" id="UP001223072"/>
    </source>
</evidence>
<comment type="cofactor">
    <cofactor evidence="1">
        <name>FAD</name>
        <dbReference type="ChEBI" id="CHEBI:57692"/>
    </cofactor>
</comment>
<dbReference type="InterPro" id="IPR050641">
    <property type="entry name" value="RIFMO-like"/>
</dbReference>
<feature type="region of interest" description="Disordered" evidence="4">
    <location>
        <begin position="44"/>
        <end position="72"/>
    </location>
</feature>
<dbReference type="Gene3D" id="3.50.50.60">
    <property type="entry name" value="FAD/NAD(P)-binding domain"/>
    <property type="match status" value="1"/>
</dbReference>
<sequence>MFLAGDAVHIHFPIGGQGLNTGIQDALNLGWKLAAHIHGWAPAGPLDSYESERPPGRSPSTPRSPARAWRSA</sequence>
<protein>
    <submittedName>
        <fullName evidence="6">2-polyprenyl-6-methoxyphenol hydroxylase-like FAD-dependent oxidoreductase</fullName>
    </submittedName>
</protein>
<dbReference type="InterPro" id="IPR002938">
    <property type="entry name" value="FAD-bd"/>
</dbReference>
<organism evidence="6 7">
    <name type="scientific">Streptomyces turgidiscabies</name>
    <dbReference type="NCBI Taxonomy" id="85558"/>
    <lineage>
        <taxon>Bacteria</taxon>
        <taxon>Bacillati</taxon>
        <taxon>Actinomycetota</taxon>
        <taxon>Actinomycetes</taxon>
        <taxon>Kitasatosporales</taxon>
        <taxon>Streptomycetaceae</taxon>
        <taxon>Streptomyces</taxon>
    </lineage>
</organism>
<evidence type="ECO:0000256" key="2">
    <source>
        <dbReference type="ARBA" id="ARBA00022630"/>
    </source>
</evidence>
<dbReference type="Pfam" id="PF01494">
    <property type="entry name" value="FAD_binding_3"/>
    <property type="match status" value="1"/>
</dbReference>
<feature type="compositionally biased region" description="Low complexity" evidence="4">
    <location>
        <begin position="58"/>
        <end position="72"/>
    </location>
</feature>
<feature type="domain" description="FAD-binding" evidence="5">
    <location>
        <begin position="1"/>
        <end position="55"/>
    </location>
</feature>
<dbReference type="SUPFAM" id="SSF51905">
    <property type="entry name" value="FAD/NAD(P)-binding domain"/>
    <property type="match status" value="1"/>
</dbReference>
<reference evidence="6 7" key="1">
    <citation type="submission" date="2023-07" db="EMBL/GenBank/DDBJ databases">
        <title>Comparative genomics of wheat-associated soil bacteria to identify genetic determinants of phenazine resistance.</title>
        <authorList>
            <person name="Mouncey N."/>
        </authorList>
    </citation>
    <scope>NUCLEOTIDE SEQUENCE [LARGE SCALE GENOMIC DNA]</scope>
    <source>
        <strain evidence="6 7">W2I16</strain>
    </source>
</reference>
<evidence type="ECO:0000259" key="5">
    <source>
        <dbReference type="Pfam" id="PF01494"/>
    </source>
</evidence>
<evidence type="ECO:0000256" key="3">
    <source>
        <dbReference type="ARBA" id="ARBA00022827"/>
    </source>
</evidence>
<dbReference type="PRINTS" id="PR00420">
    <property type="entry name" value="RNGMNOXGNASE"/>
</dbReference>
<evidence type="ECO:0000256" key="4">
    <source>
        <dbReference type="SAM" id="MobiDB-lite"/>
    </source>
</evidence>
<comment type="caution">
    <text evidence="6">The sequence shown here is derived from an EMBL/GenBank/DDBJ whole genome shotgun (WGS) entry which is preliminary data.</text>
</comment>
<dbReference type="PANTHER" id="PTHR43004:SF19">
    <property type="entry name" value="BINDING MONOOXYGENASE, PUTATIVE (JCVI)-RELATED"/>
    <property type="match status" value="1"/>
</dbReference>
<accession>A0ABU0S015</accession>
<dbReference type="Proteomes" id="UP001223072">
    <property type="component" value="Unassembled WGS sequence"/>
</dbReference>
<proteinExistence type="predicted"/>
<evidence type="ECO:0000256" key="1">
    <source>
        <dbReference type="ARBA" id="ARBA00001974"/>
    </source>
</evidence>
<evidence type="ECO:0000313" key="6">
    <source>
        <dbReference type="EMBL" id="MDQ0936752.1"/>
    </source>
</evidence>
<dbReference type="InterPro" id="IPR036188">
    <property type="entry name" value="FAD/NAD-bd_sf"/>
</dbReference>
<keyword evidence="7" id="KW-1185">Reference proteome</keyword>
<keyword evidence="2" id="KW-0285">Flavoprotein</keyword>
<dbReference type="EMBL" id="JAUSZS010000008">
    <property type="protein sequence ID" value="MDQ0936752.1"/>
    <property type="molecule type" value="Genomic_DNA"/>
</dbReference>
<keyword evidence="3" id="KW-0274">FAD</keyword>
<gene>
    <name evidence="6" type="ORF">QFZ49_006727</name>
</gene>
<dbReference type="PANTHER" id="PTHR43004">
    <property type="entry name" value="TRK SYSTEM POTASSIUM UPTAKE PROTEIN"/>
    <property type="match status" value="1"/>
</dbReference>
<name>A0ABU0S015_9ACTN</name>